<dbReference type="PROSITE" id="PS50853">
    <property type="entry name" value="FN3"/>
    <property type="match status" value="3"/>
</dbReference>
<comment type="caution">
    <text evidence="15">The sequence shown here is derived from an EMBL/GenBank/DDBJ whole genome shotgun (WGS) entry which is preliminary data.</text>
</comment>
<dbReference type="PANTHER" id="PTHR48423">
    <property type="entry name" value="INTERLEUKIN-27 RECEPTOR SUBUNIT ALPHA"/>
    <property type="match status" value="1"/>
</dbReference>
<keyword evidence="6 12" id="KW-1133">Transmembrane helix</keyword>
<dbReference type="InterPro" id="IPR003961">
    <property type="entry name" value="FN3_dom"/>
</dbReference>
<evidence type="ECO:0000256" key="7">
    <source>
        <dbReference type="ARBA" id="ARBA00023136"/>
    </source>
</evidence>
<keyword evidence="7 12" id="KW-0472">Membrane</keyword>
<evidence type="ECO:0000313" key="16">
    <source>
        <dbReference type="Proteomes" id="UP001181693"/>
    </source>
</evidence>
<evidence type="ECO:0000256" key="9">
    <source>
        <dbReference type="ARBA" id="ARBA00023170"/>
    </source>
</evidence>
<evidence type="ECO:0000256" key="3">
    <source>
        <dbReference type="ARBA" id="ARBA00022692"/>
    </source>
</evidence>
<dbReference type="CDD" id="cd00063">
    <property type="entry name" value="FN3"/>
    <property type="match status" value="3"/>
</dbReference>
<dbReference type="GO" id="GO:0004896">
    <property type="term" value="F:cytokine receptor activity"/>
    <property type="evidence" value="ECO:0007669"/>
    <property type="project" value="InterPro"/>
</dbReference>
<feature type="signal peptide" evidence="13">
    <location>
        <begin position="1"/>
        <end position="25"/>
    </location>
</feature>
<keyword evidence="16" id="KW-1185">Reference proteome</keyword>
<evidence type="ECO:0000256" key="4">
    <source>
        <dbReference type="ARBA" id="ARBA00022729"/>
    </source>
</evidence>
<evidence type="ECO:0000256" key="2">
    <source>
        <dbReference type="ARBA" id="ARBA00008921"/>
    </source>
</evidence>
<dbReference type="Gene3D" id="2.60.40.10">
    <property type="entry name" value="Immunoglobulins"/>
    <property type="match status" value="7"/>
</dbReference>
<dbReference type="Pfam" id="PF25552">
    <property type="entry name" value="LIFR_D4"/>
    <property type="match status" value="1"/>
</dbReference>
<evidence type="ECO:0000256" key="13">
    <source>
        <dbReference type="SAM" id="SignalP"/>
    </source>
</evidence>
<evidence type="ECO:0000256" key="5">
    <source>
        <dbReference type="ARBA" id="ARBA00022737"/>
    </source>
</evidence>
<dbReference type="Pfam" id="PF17971">
    <property type="entry name" value="LIFR_D2"/>
    <property type="match status" value="1"/>
</dbReference>
<dbReference type="InterPro" id="IPR040817">
    <property type="entry name" value="LIFR_D2"/>
</dbReference>
<feature type="domain" description="Fibronectin type-III" evidence="14">
    <location>
        <begin position="333"/>
        <end position="428"/>
    </location>
</feature>
<evidence type="ECO:0000256" key="12">
    <source>
        <dbReference type="SAM" id="Phobius"/>
    </source>
</evidence>
<comment type="subcellular location">
    <subcellularLocation>
        <location evidence="1">Membrane</location>
        <topology evidence="1">Single-pass type I membrane protein</topology>
    </subcellularLocation>
</comment>
<accession>A0AAV3A3B2</accession>
<keyword evidence="4 13" id="KW-0732">Signal</keyword>
<dbReference type="Proteomes" id="UP001181693">
    <property type="component" value="Unassembled WGS sequence"/>
</dbReference>
<protein>
    <recommendedName>
        <fullName evidence="14">Fibronectin type-III domain-containing protein</fullName>
    </recommendedName>
</protein>
<dbReference type="InterPro" id="IPR052672">
    <property type="entry name" value="Type1_Cytokine_Rcpt_Type2"/>
</dbReference>
<gene>
    <name evidence="15" type="ORF">GDO54_014572</name>
</gene>
<evidence type="ECO:0000313" key="15">
    <source>
        <dbReference type="EMBL" id="DBA23681.1"/>
    </source>
</evidence>
<name>A0AAV3A3B2_PYXAD</name>
<dbReference type="GO" id="GO:0005886">
    <property type="term" value="C:plasma membrane"/>
    <property type="evidence" value="ECO:0007669"/>
    <property type="project" value="UniProtKB-ARBA"/>
</dbReference>
<dbReference type="SMART" id="SM00060">
    <property type="entry name" value="FN3"/>
    <property type="match status" value="4"/>
</dbReference>
<organism evidence="15 16">
    <name type="scientific">Pyxicephalus adspersus</name>
    <name type="common">African bullfrog</name>
    <dbReference type="NCBI Taxonomy" id="30357"/>
    <lineage>
        <taxon>Eukaryota</taxon>
        <taxon>Metazoa</taxon>
        <taxon>Chordata</taxon>
        <taxon>Craniata</taxon>
        <taxon>Vertebrata</taxon>
        <taxon>Euteleostomi</taxon>
        <taxon>Amphibia</taxon>
        <taxon>Batrachia</taxon>
        <taxon>Anura</taxon>
        <taxon>Neobatrachia</taxon>
        <taxon>Ranoidea</taxon>
        <taxon>Pyxicephalidae</taxon>
        <taxon>Pyxicephalinae</taxon>
        <taxon>Pyxicephalus</taxon>
    </lineage>
</organism>
<evidence type="ECO:0000256" key="1">
    <source>
        <dbReference type="ARBA" id="ARBA00004479"/>
    </source>
</evidence>
<dbReference type="Pfam" id="PF00041">
    <property type="entry name" value="fn3"/>
    <property type="match status" value="1"/>
</dbReference>
<keyword evidence="10" id="KW-0325">Glycoprotein</keyword>
<evidence type="ECO:0000256" key="10">
    <source>
        <dbReference type="ARBA" id="ARBA00023180"/>
    </source>
</evidence>
<dbReference type="FunFam" id="2.60.40.10:FF:001289">
    <property type="entry name" value="Oncostatin-M-specific receptor subunit beta"/>
    <property type="match status" value="1"/>
</dbReference>
<feature type="transmembrane region" description="Helical" evidence="12">
    <location>
        <begin position="740"/>
        <end position="761"/>
    </location>
</feature>
<feature type="chain" id="PRO_5043595666" description="Fibronectin type-III domain-containing protein" evidence="13">
    <location>
        <begin position="26"/>
        <end position="963"/>
    </location>
</feature>
<dbReference type="InterPro" id="IPR036116">
    <property type="entry name" value="FN3_sf"/>
</dbReference>
<evidence type="ECO:0000259" key="14">
    <source>
        <dbReference type="PROSITE" id="PS50853"/>
    </source>
</evidence>
<dbReference type="AlphaFoldDB" id="A0AAV3A3B2"/>
<dbReference type="PANTHER" id="PTHR48423:SF1">
    <property type="entry name" value="INTERLEUKIN-27 RECEPTOR SUBUNIT ALPHA"/>
    <property type="match status" value="1"/>
</dbReference>
<evidence type="ECO:0000256" key="8">
    <source>
        <dbReference type="ARBA" id="ARBA00023157"/>
    </source>
</evidence>
<keyword evidence="3 12" id="KW-0812">Transmembrane</keyword>
<evidence type="ECO:0000256" key="11">
    <source>
        <dbReference type="SAM" id="MobiDB-lite"/>
    </source>
</evidence>
<sequence length="963" mass="108523">MEHSAGHHGNIILFLIILQLALRSCQEPLESLTPLNLKVYPDHHQEQRLVVEWDVNDRVYSSGLYNIFHIQVARSRKMNIIHDEYYNTSLSERGEPFRWSWDSELPLQCDSHSFRIRSALLLESFSSEQHWSPWCTWKTHHGKNVENGKDILIYPHDKLVLEGSDVSFCCLANPSEKFFEMTYNRKPYPSQSQQMKTETFVITVKNVSMTRSDGANILCKIDGKDVRQKGTVLIVSRPPSEPKDFSCETNDLQKLHCTWRAGPIYNFYGHLAEKYSLKEWLSGRSDNCFRETCTWSIVRNQQIYNFTLNVKNRMGEKSIQSIVDLAKTVRPMAPTNLVARSVGVTEAALIMTLKADFTSLVLRCQTDLQENIVNVTMKGKTQQETYNIHLTQLKPFTNYNLRVRCMSESSLAGWSNWSNTLTIQTQEAAPSGPLDVWREIQHNENGQTVTLYWKHPSDFSANGKISHYNIKWWALDDNTITNKTRVPGQTTSYCMSFGRQPHLISITAQNGAGESPAAEIKVPGTSMSGNIQVKTERIHSRDGGINVRWRPVPAVHGYVVEWCNSPRSSDCDLQWKKYNLSTHGDVIYSDSFQSGVRYNFQVYGSKEDGEHLLAKLTGYTEELASSKKPKVVPTKIDANSLALDWSPYPMDETQEGFVTGYVIYVKTSGRNCDIDASDGQVTLDGLVVCKFYIKDPKIMNATIRQLQPNMEYQVAVVAVTGGGETVKEFIKASTQSDATAMIMSILLPGIIVSLLAITLLIGGCWKRAWLKETCYPNIPQPDKSKVLSFSSSKGPACIADISSASQEVEHVYFQDKKDAGHDLKDTSDQNTLVMYSTIQRPSNTTSTDTSGDSYFTDSSTHEIPLNQTTDELLYKPQSPTYLEFFNDNYTGTSDDSYEENPGYRPQMGSTPLYTSYCKDPSGSHSLDKESTSGHHLRVTSLYASDNEPASPTSVNSTSFIFKA</sequence>
<dbReference type="PROSITE" id="PS01353">
    <property type="entry name" value="HEMATOPO_REC_L_F2"/>
    <property type="match status" value="1"/>
</dbReference>
<comment type="similarity">
    <text evidence="2">Belongs to the type I cytokine receptor family. Type 2 subfamily.</text>
</comment>
<keyword evidence="5" id="KW-0677">Repeat</keyword>
<keyword evidence="8" id="KW-1015">Disulfide bond</keyword>
<feature type="region of interest" description="Disordered" evidence="11">
    <location>
        <begin position="942"/>
        <end position="963"/>
    </location>
</feature>
<feature type="domain" description="Fibronectin type-III" evidence="14">
    <location>
        <begin position="625"/>
        <end position="737"/>
    </location>
</feature>
<dbReference type="SUPFAM" id="SSF49265">
    <property type="entry name" value="Fibronectin type III"/>
    <property type="match status" value="3"/>
</dbReference>
<dbReference type="EMBL" id="DYDO01000006">
    <property type="protein sequence ID" value="DBA23681.1"/>
    <property type="molecule type" value="Genomic_DNA"/>
</dbReference>
<dbReference type="InterPro" id="IPR048497">
    <property type="entry name" value="LIF-R-like_Ig-like"/>
</dbReference>
<dbReference type="FunFam" id="2.60.40.10:FF:000607">
    <property type="entry name" value="Leukemia inhibitory factor receptor"/>
    <property type="match status" value="1"/>
</dbReference>
<dbReference type="InterPro" id="IPR003529">
    <property type="entry name" value="Hematopoietin_rcpt_Gp130_CS"/>
</dbReference>
<feature type="domain" description="Fibronectin type-III" evidence="14">
    <location>
        <begin position="432"/>
        <end position="529"/>
    </location>
</feature>
<keyword evidence="9" id="KW-0675">Receptor</keyword>
<feature type="region of interest" description="Disordered" evidence="11">
    <location>
        <begin position="886"/>
        <end position="907"/>
    </location>
</feature>
<reference evidence="15" key="1">
    <citation type="thesis" date="2020" institute="ProQuest LLC" country="789 East Eisenhower Parkway, Ann Arbor, MI, USA">
        <title>Comparative Genomics and Chromosome Evolution.</title>
        <authorList>
            <person name="Mudd A.B."/>
        </authorList>
    </citation>
    <scope>NUCLEOTIDE SEQUENCE</scope>
    <source>
        <strain evidence="15">1538</strain>
        <tissue evidence="15">Blood</tissue>
    </source>
</reference>
<dbReference type="Pfam" id="PF21177">
    <property type="entry name" value="LIF-R_Ig-like"/>
    <property type="match status" value="1"/>
</dbReference>
<proteinExistence type="inferred from homology"/>
<dbReference type="InterPro" id="IPR013783">
    <property type="entry name" value="Ig-like_fold"/>
</dbReference>
<evidence type="ECO:0000256" key="6">
    <source>
        <dbReference type="ARBA" id="ARBA00022989"/>
    </source>
</evidence>